<sequence length="350" mass="40241">MPNGKLELRFEKFSCGKKALRLHAEGPYHIKNIRTIKTNQQGAAAIAEPEIERLQRQWQDISNHVAMIQYPPVTMAAGDPQGHGQVTRTTTTVVQSNITRAGSPRSAAQFKVDARRLSDQIADINRQLTGPELGGKDFDDFTKQEDILKEVQKRLEDSKAGIDRLDQERDDVCRQCEADERKRLRLLVDNLHATWTEINEAYTDRHSLICESYKSDLLICCVIQTKLGIAELLSPTICQSVKSVEDIQCEIGTMLTMNPYCGKYYTSSKLFCHFHAQTYILDLPFRRWTRAAEQWRQYHKDVTMVTKWLTETELKLADLKLLHDFDNKLIEKSYGKKRMYIVLLDSVCLS</sequence>
<proteinExistence type="predicted"/>
<evidence type="ECO:0000313" key="2">
    <source>
        <dbReference type="EMBL" id="KAH3739245.1"/>
    </source>
</evidence>
<evidence type="ECO:0000313" key="3">
    <source>
        <dbReference type="Proteomes" id="UP000828390"/>
    </source>
</evidence>
<reference evidence="2" key="2">
    <citation type="submission" date="2020-11" db="EMBL/GenBank/DDBJ databases">
        <authorList>
            <person name="McCartney M.A."/>
            <person name="Auch B."/>
            <person name="Kono T."/>
            <person name="Mallez S."/>
            <person name="Becker A."/>
            <person name="Gohl D.M."/>
            <person name="Silverstein K.A.T."/>
            <person name="Koren S."/>
            <person name="Bechman K.B."/>
            <person name="Herman A."/>
            <person name="Abrahante J.E."/>
            <person name="Garbe J."/>
        </authorList>
    </citation>
    <scope>NUCLEOTIDE SEQUENCE</scope>
    <source>
        <strain evidence="2">Duluth1</strain>
        <tissue evidence="2">Whole animal</tissue>
    </source>
</reference>
<dbReference type="EMBL" id="JAIWYP010000011">
    <property type="protein sequence ID" value="KAH3739245.1"/>
    <property type="molecule type" value="Genomic_DNA"/>
</dbReference>
<protein>
    <submittedName>
        <fullName evidence="2">Uncharacterized protein</fullName>
    </submittedName>
</protein>
<feature type="coiled-coil region" evidence="1">
    <location>
        <begin position="107"/>
        <end position="182"/>
    </location>
</feature>
<evidence type="ECO:0000256" key="1">
    <source>
        <dbReference type="SAM" id="Coils"/>
    </source>
</evidence>
<dbReference type="AlphaFoldDB" id="A0A9D4D5U9"/>
<keyword evidence="3" id="KW-1185">Reference proteome</keyword>
<dbReference type="SUPFAM" id="SSF46966">
    <property type="entry name" value="Spectrin repeat"/>
    <property type="match status" value="2"/>
</dbReference>
<reference evidence="2" key="1">
    <citation type="journal article" date="2019" name="bioRxiv">
        <title>The Genome of the Zebra Mussel, Dreissena polymorpha: A Resource for Invasive Species Research.</title>
        <authorList>
            <person name="McCartney M.A."/>
            <person name="Auch B."/>
            <person name="Kono T."/>
            <person name="Mallez S."/>
            <person name="Zhang Y."/>
            <person name="Obille A."/>
            <person name="Becker A."/>
            <person name="Abrahante J.E."/>
            <person name="Garbe J."/>
            <person name="Badalamenti J.P."/>
            <person name="Herman A."/>
            <person name="Mangelson H."/>
            <person name="Liachko I."/>
            <person name="Sullivan S."/>
            <person name="Sone E.D."/>
            <person name="Koren S."/>
            <person name="Silverstein K.A.T."/>
            <person name="Beckman K.B."/>
            <person name="Gohl D.M."/>
        </authorList>
    </citation>
    <scope>NUCLEOTIDE SEQUENCE</scope>
    <source>
        <strain evidence="2">Duluth1</strain>
        <tissue evidence="2">Whole animal</tissue>
    </source>
</reference>
<dbReference type="Proteomes" id="UP000828390">
    <property type="component" value="Unassembled WGS sequence"/>
</dbReference>
<organism evidence="2 3">
    <name type="scientific">Dreissena polymorpha</name>
    <name type="common">Zebra mussel</name>
    <name type="synonym">Mytilus polymorpha</name>
    <dbReference type="NCBI Taxonomy" id="45954"/>
    <lineage>
        <taxon>Eukaryota</taxon>
        <taxon>Metazoa</taxon>
        <taxon>Spiralia</taxon>
        <taxon>Lophotrochozoa</taxon>
        <taxon>Mollusca</taxon>
        <taxon>Bivalvia</taxon>
        <taxon>Autobranchia</taxon>
        <taxon>Heteroconchia</taxon>
        <taxon>Euheterodonta</taxon>
        <taxon>Imparidentia</taxon>
        <taxon>Neoheterodontei</taxon>
        <taxon>Myida</taxon>
        <taxon>Dreissenoidea</taxon>
        <taxon>Dreissenidae</taxon>
        <taxon>Dreissena</taxon>
    </lineage>
</organism>
<dbReference type="Pfam" id="PF00435">
    <property type="entry name" value="Spectrin"/>
    <property type="match status" value="1"/>
</dbReference>
<feature type="non-terminal residue" evidence="2">
    <location>
        <position position="1"/>
    </location>
</feature>
<dbReference type="Gene3D" id="1.20.58.60">
    <property type="match status" value="1"/>
</dbReference>
<gene>
    <name evidence="2" type="ORF">DPMN_045894</name>
</gene>
<comment type="caution">
    <text evidence="2">The sequence shown here is derived from an EMBL/GenBank/DDBJ whole genome shotgun (WGS) entry which is preliminary data.</text>
</comment>
<keyword evidence="1" id="KW-0175">Coiled coil</keyword>
<accession>A0A9D4D5U9</accession>
<dbReference type="InterPro" id="IPR002017">
    <property type="entry name" value="Spectrin_repeat"/>
</dbReference>
<name>A0A9D4D5U9_DREPO</name>